<feature type="domain" description="DUF4232" evidence="3">
    <location>
        <begin position="83"/>
        <end position="187"/>
    </location>
</feature>
<dbReference type="EMBL" id="CP097463">
    <property type="protein sequence ID" value="WAX55676.1"/>
    <property type="molecule type" value="Genomic_DNA"/>
</dbReference>
<accession>A0ABY7JSY1</accession>
<gene>
    <name evidence="4" type="ORF">M6B22_14145</name>
</gene>
<evidence type="ECO:0000313" key="5">
    <source>
        <dbReference type="Proteomes" id="UP001164693"/>
    </source>
</evidence>
<evidence type="ECO:0000256" key="1">
    <source>
        <dbReference type="SAM" id="MobiDB-lite"/>
    </source>
</evidence>
<protein>
    <submittedName>
        <fullName evidence="4">DUF4232 domain-containing protein</fullName>
    </submittedName>
</protein>
<feature type="chain" id="PRO_5046211687" evidence="2">
    <location>
        <begin position="29"/>
        <end position="208"/>
    </location>
</feature>
<dbReference type="RefSeq" id="WP_269442196.1">
    <property type="nucleotide sequence ID" value="NZ_CP097463.1"/>
</dbReference>
<organism evidence="4 5">
    <name type="scientific">Jatrophihabitans cynanchi</name>
    <dbReference type="NCBI Taxonomy" id="2944128"/>
    <lineage>
        <taxon>Bacteria</taxon>
        <taxon>Bacillati</taxon>
        <taxon>Actinomycetota</taxon>
        <taxon>Actinomycetes</taxon>
        <taxon>Jatrophihabitantales</taxon>
        <taxon>Jatrophihabitantaceae</taxon>
        <taxon>Jatrophihabitans</taxon>
    </lineage>
</organism>
<feature type="region of interest" description="Disordered" evidence="1">
    <location>
        <begin position="33"/>
        <end position="78"/>
    </location>
</feature>
<keyword evidence="2" id="KW-0732">Signal</keyword>
<dbReference type="Pfam" id="PF14016">
    <property type="entry name" value="DUF4232"/>
    <property type="match status" value="1"/>
</dbReference>
<feature type="signal peptide" evidence="2">
    <location>
        <begin position="1"/>
        <end position="28"/>
    </location>
</feature>
<proteinExistence type="predicted"/>
<name>A0ABY7JSY1_9ACTN</name>
<evidence type="ECO:0000256" key="2">
    <source>
        <dbReference type="SAM" id="SignalP"/>
    </source>
</evidence>
<reference evidence="4" key="1">
    <citation type="submission" date="2022-05" db="EMBL/GenBank/DDBJ databases">
        <title>Jatrophihabitans sp. SB3-54 whole genome sequence.</title>
        <authorList>
            <person name="Suh M.K."/>
            <person name="Eom M.K."/>
            <person name="Kim J.S."/>
            <person name="Kim H.S."/>
            <person name="Do H.E."/>
            <person name="Shin Y.K."/>
            <person name="Lee J.-S."/>
        </authorList>
    </citation>
    <scope>NUCLEOTIDE SEQUENCE</scope>
    <source>
        <strain evidence="4">SB3-54</strain>
    </source>
</reference>
<evidence type="ECO:0000313" key="4">
    <source>
        <dbReference type="EMBL" id="WAX55676.1"/>
    </source>
</evidence>
<feature type="compositionally biased region" description="Low complexity" evidence="1">
    <location>
        <begin position="33"/>
        <end position="75"/>
    </location>
</feature>
<dbReference type="Proteomes" id="UP001164693">
    <property type="component" value="Chromosome"/>
</dbReference>
<keyword evidence="5" id="KW-1185">Reference proteome</keyword>
<dbReference type="PROSITE" id="PS51257">
    <property type="entry name" value="PROKAR_LIPOPROTEIN"/>
    <property type="match status" value="1"/>
</dbReference>
<dbReference type="InterPro" id="IPR025326">
    <property type="entry name" value="DUF4232"/>
</dbReference>
<sequence length="208" mass="20824">MRWRGAAAPGLLVGCALALVACSTGKPAAPATSAAAPLSTPVAPPTTVAASSTSTAPTTTPSASHSTAAPTHAGPPAAPADLCTVQQLTVRVLPGGAYQNYEIAGVTYTNTSTTECSLSGFPTARLLRADGTVLSTSKPAPGTTARLVHLAPGAQAEAQIRDHSTCQAPLSDSVEVTAPAPLQALRAHRPQLQMRACTVTVDPIALSS</sequence>
<evidence type="ECO:0000259" key="3">
    <source>
        <dbReference type="Pfam" id="PF14016"/>
    </source>
</evidence>